<dbReference type="SUPFAM" id="SSF55120">
    <property type="entry name" value="Pseudouridine synthase"/>
    <property type="match status" value="1"/>
</dbReference>
<evidence type="ECO:0000313" key="10">
    <source>
        <dbReference type="Proteomes" id="UP000308528"/>
    </source>
</evidence>
<dbReference type="EMBL" id="SRSF01000005">
    <property type="protein sequence ID" value="THH37910.1"/>
    <property type="molecule type" value="Genomic_DNA"/>
</dbReference>
<dbReference type="Gene3D" id="3.30.70.580">
    <property type="entry name" value="Pseudouridine synthase I, catalytic domain, N-terminal subdomain"/>
    <property type="match status" value="1"/>
</dbReference>
<evidence type="ECO:0000259" key="8">
    <source>
        <dbReference type="Pfam" id="PF01416"/>
    </source>
</evidence>
<comment type="similarity">
    <text evidence="1 4 7">Belongs to the tRNA pseudouridine synthase TruA family.</text>
</comment>
<comment type="caution">
    <text evidence="4">Lacks conserved residue(s) required for the propagation of feature annotation.</text>
</comment>
<reference evidence="9 10" key="1">
    <citation type="submission" date="2019-04" db="EMBL/GenBank/DDBJ databases">
        <title>Lewinella litorea sp. nov., isolated from a marine sand.</title>
        <authorList>
            <person name="Yoon J.-H."/>
        </authorList>
    </citation>
    <scope>NUCLEOTIDE SEQUENCE [LARGE SCALE GENOMIC DNA]</scope>
    <source>
        <strain evidence="9 10">HSMS-39</strain>
    </source>
</reference>
<dbReference type="InterPro" id="IPR020094">
    <property type="entry name" value="TruA/RsuA/RluB/E/F_N"/>
</dbReference>
<comment type="caution">
    <text evidence="9">The sequence shown here is derived from an EMBL/GenBank/DDBJ whole genome shotgun (WGS) entry which is preliminary data.</text>
</comment>
<dbReference type="InterPro" id="IPR020103">
    <property type="entry name" value="PsdUridine_synth_cat_dom_sf"/>
</dbReference>
<accession>A0A4S4NNV0</accession>
<dbReference type="InterPro" id="IPR020095">
    <property type="entry name" value="PsdUridine_synth_TruA_C"/>
</dbReference>
<dbReference type="Proteomes" id="UP000308528">
    <property type="component" value="Unassembled WGS sequence"/>
</dbReference>
<dbReference type="InterPro" id="IPR020097">
    <property type="entry name" value="PsdUridine_synth_TruA_a/b_dom"/>
</dbReference>
<dbReference type="GO" id="GO:0003723">
    <property type="term" value="F:RNA binding"/>
    <property type="evidence" value="ECO:0007669"/>
    <property type="project" value="InterPro"/>
</dbReference>
<evidence type="ECO:0000256" key="7">
    <source>
        <dbReference type="RuleBase" id="RU003792"/>
    </source>
</evidence>
<dbReference type="PIRSF" id="PIRSF001430">
    <property type="entry name" value="tRNA_psdUrid_synth"/>
    <property type="match status" value="1"/>
</dbReference>
<evidence type="ECO:0000256" key="5">
    <source>
        <dbReference type="PIRSR" id="PIRSR001430-1"/>
    </source>
</evidence>
<dbReference type="EC" id="5.4.99.12" evidence="4"/>
<comment type="subunit">
    <text evidence="4">Homodimer.</text>
</comment>
<dbReference type="HAMAP" id="MF_00171">
    <property type="entry name" value="TruA"/>
    <property type="match status" value="1"/>
</dbReference>
<dbReference type="InterPro" id="IPR001406">
    <property type="entry name" value="PsdUridine_synth_TruA"/>
</dbReference>
<dbReference type="Gene3D" id="3.30.70.660">
    <property type="entry name" value="Pseudouridine synthase I, catalytic domain, C-terminal subdomain"/>
    <property type="match status" value="1"/>
</dbReference>
<feature type="active site" description="Nucleophile" evidence="4 5">
    <location>
        <position position="82"/>
    </location>
</feature>
<sequence>MGSRANYVTTQKCAAGGSDAVADLHLRQMSQRYFVHLAYRGTHYRGWQRQSGEVPTVQATVEAALSRVQGHPVKAVGCGRTDAGVHASDYYLHFDTEGELRDDWLFVLNKVLPDDIVFYRAWPVDSGAHVRYDATSRTYDYYFHTRADPFLAPVSSYLDLPDLDTWAIEMALRPLTGQYDFRAFCLTPDRHNTTTCDLREASLHEEGEGRYRFRFVADRFLRGMIRILVYQLLRVGKGEIPPDELEVALESGERISVGQAAPEGLFLSRVEGLEGGGPADTGPTI</sequence>
<comment type="function">
    <text evidence="4">Formation of pseudouridine at positions 38, 39 and 40 in the anticodon stem and loop of transfer RNAs.</text>
</comment>
<evidence type="ECO:0000256" key="2">
    <source>
        <dbReference type="ARBA" id="ARBA00022694"/>
    </source>
</evidence>
<organism evidence="9 10">
    <name type="scientific">Neolewinella litorea</name>
    <dbReference type="NCBI Taxonomy" id="2562452"/>
    <lineage>
        <taxon>Bacteria</taxon>
        <taxon>Pseudomonadati</taxon>
        <taxon>Bacteroidota</taxon>
        <taxon>Saprospiria</taxon>
        <taxon>Saprospirales</taxon>
        <taxon>Lewinellaceae</taxon>
        <taxon>Neolewinella</taxon>
    </lineage>
</organism>
<comment type="catalytic activity">
    <reaction evidence="4 7">
        <text>uridine(38/39/40) in tRNA = pseudouridine(38/39/40) in tRNA</text>
        <dbReference type="Rhea" id="RHEA:22376"/>
        <dbReference type="Rhea" id="RHEA-COMP:10085"/>
        <dbReference type="Rhea" id="RHEA-COMP:10087"/>
        <dbReference type="ChEBI" id="CHEBI:65314"/>
        <dbReference type="ChEBI" id="CHEBI:65315"/>
        <dbReference type="EC" id="5.4.99.12"/>
    </reaction>
</comment>
<keyword evidence="2 4" id="KW-0819">tRNA processing</keyword>
<dbReference type="AlphaFoldDB" id="A0A4S4NNV0"/>
<gene>
    <name evidence="4" type="primary">truA</name>
    <name evidence="9" type="ORF">E4021_12805</name>
</gene>
<keyword evidence="3 4" id="KW-0413">Isomerase</keyword>
<dbReference type="FunFam" id="3.30.70.580:FF:000001">
    <property type="entry name" value="tRNA pseudouridine synthase A"/>
    <property type="match status" value="1"/>
</dbReference>
<dbReference type="PANTHER" id="PTHR11142:SF0">
    <property type="entry name" value="TRNA PSEUDOURIDINE SYNTHASE-LIKE 1"/>
    <property type="match status" value="1"/>
</dbReference>
<evidence type="ECO:0000256" key="3">
    <source>
        <dbReference type="ARBA" id="ARBA00023235"/>
    </source>
</evidence>
<dbReference type="GO" id="GO:0160147">
    <property type="term" value="F:tRNA pseudouridine(38-40) synthase activity"/>
    <property type="evidence" value="ECO:0007669"/>
    <property type="project" value="UniProtKB-EC"/>
</dbReference>
<proteinExistence type="inferred from homology"/>
<dbReference type="OrthoDB" id="9811823at2"/>
<feature type="binding site" evidence="4 6">
    <location>
        <position position="139"/>
    </location>
    <ligand>
        <name>substrate</name>
    </ligand>
</feature>
<evidence type="ECO:0000256" key="6">
    <source>
        <dbReference type="PIRSR" id="PIRSR001430-2"/>
    </source>
</evidence>
<name>A0A4S4NNV0_9BACT</name>
<keyword evidence="10" id="KW-1185">Reference proteome</keyword>
<dbReference type="GO" id="GO:0031119">
    <property type="term" value="P:tRNA pseudouridine synthesis"/>
    <property type="evidence" value="ECO:0007669"/>
    <property type="project" value="UniProtKB-UniRule"/>
</dbReference>
<dbReference type="PANTHER" id="PTHR11142">
    <property type="entry name" value="PSEUDOURIDYLATE SYNTHASE"/>
    <property type="match status" value="1"/>
</dbReference>
<protein>
    <recommendedName>
        <fullName evidence="4">tRNA pseudouridine synthase A</fullName>
        <ecNumber evidence="4">5.4.99.12</ecNumber>
    </recommendedName>
    <alternativeName>
        <fullName evidence="4">tRNA pseudouridine(38-40) synthase</fullName>
    </alternativeName>
    <alternativeName>
        <fullName evidence="4">tRNA pseudouridylate synthase I</fullName>
    </alternativeName>
    <alternativeName>
        <fullName evidence="4">tRNA-uridine isomerase I</fullName>
    </alternativeName>
</protein>
<dbReference type="CDD" id="cd02570">
    <property type="entry name" value="PseudoU_synth_EcTruA"/>
    <property type="match status" value="1"/>
</dbReference>
<evidence type="ECO:0000256" key="4">
    <source>
        <dbReference type="HAMAP-Rule" id="MF_00171"/>
    </source>
</evidence>
<feature type="domain" description="Pseudouridine synthase I TruA alpha/beta" evidence="8">
    <location>
        <begin position="38"/>
        <end position="133"/>
    </location>
</feature>
<evidence type="ECO:0000313" key="9">
    <source>
        <dbReference type="EMBL" id="THH37910.1"/>
    </source>
</evidence>
<dbReference type="Pfam" id="PF01416">
    <property type="entry name" value="PseudoU_synth_1"/>
    <property type="match status" value="2"/>
</dbReference>
<evidence type="ECO:0000256" key="1">
    <source>
        <dbReference type="ARBA" id="ARBA00009375"/>
    </source>
</evidence>
<feature type="domain" description="Pseudouridine synthase I TruA alpha/beta" evidence="8">
    <location>
        <begin position="172"/>
        <end position="270"/>
    </location>
</feature>